<dbReference type="InterPro" id="IPR000719">
    <property type="entry name" value="Prot_kinase_dom"/>
</dbReference>
<dbReference type="InterPro" id="IPR011009">
    <property type="entry name" value="Kinase-like_dom_sf"/>
</dbReference>
<evidence type="ECO:0000313" key="7">
    <source>
        <dbReference type="Proteomes" id="UP000026962"/>
    </source>
</evidence>
<dbReference type="EnsemblPlants" id="OPUNC11G16550.1">
    <property type="protein sequence ID" value="OPUNC11G16550.1"/>
    <property type="gene ID" value="OPUNC11G16550"/>
</dbReference>
<evidence type="ECO:0000256" key="1">
    <source>
        <dbReference type="ARBA" id="ARBA00000900"/>
    </source>
</evidence>
<evidence type="ECO:0000256" key="3">
    <source>
        <dbReference type="ARBA" id="ARBA00022786"/>
    </source>
</evidence>
<feature type="region of interest" description="Disordered" evidence="4">
    <location>
        <begin position="1"/>
        <end position="212"/>
    </location>
</feature>
<organism evidence="6">
    <name type="scientific">Oryza punctata</name>
    <name type="common">Red rice</name>
    <dbReference type="NCBI Taxonomy" id="4537"/>
    <lineage>
        <taxon>Eukaryota</taxon>
        <taxon>Viridiplantae</taxon>
        <taxon>Streptophyta</taxon>
        <taxon>Embryophyta</taxon>
        <taxon>Tracheophyta</taxon>
        <taxon>Spermatophyta</taxon>
        <taxon>Magnoliopsida</taxon>
        <taxon>Liliopsida</taxon>
        <taxon>Poales</taxon>
        <taxon>Poaceae</taxon>
        <taxon>BOP clade</taxon>
        <taxon>Oryzoideae</taxon>
        <taxon>Oryzeae</taxon>
        <taxon>Oryzinae</taxon>
        <taxon>Oryza</taxon>
    </lineage>
</organism>
<dbReference type="PANTHER" id="PTHR45647">
    <property type="entry name" value="OS02G0152300 PROTEIN"/>
    <property type="match status" value="1"/>
</dbReference>
<feature type="compositionally biased region" description="Basic and acidic residues" evidence="4">
    <location>
        <begin position="57"/>
        <end position="212"/>
    </location>
</feature>
<dbReference type="AlphaFoldDB" id="A0A0E0MH97"/>
<dbReference type="InterPro" id="IPR001245">
    <property type="entry name" value="Ser-Thr/Tyr_kinase_cat_dom"/>
</dbReference>
<proteinExistence type="predicted"/>
<evidence type="ECO:0000259" key="5">
    <source>
        <dbReference type="PROSITE" id="PS50011"/>
    </source>
</evidence>
<keyword evidence="7" id="KW-1185">Reference proteome</keyword>
<evidence type="ECO:0000256" key="2">
    <source>
        <dbReference type="ARBA" id="ARBA00012483"/>
    </source>
</evidence>
<dbReference type="EC" id="2.3.2.27" evidence="2"/>
<dbReference type="Gramene" id="OPUNC11G16550.1">
    <property type="protein sequence ID" value="OPUNC11G16550.1"/>
    <property type="gene ID" value="OPUNC11G16550"/>
</dbReference>
<dbReference type="Pfam" id="PF07714">
    <property type="entry name" value="PK_Tyr_Ser-Thr"/>
    <property type="match status" value="1"/>
</dbReference>
<dbReference type="InterPro" id="IPR051348">
    <property type="entry name" value="U-box_ubiquitin_ligases"/>
</dbReference>
<sequence length="513" mass="58564">MAAMQRKGNHPAGLYGGGHQNPAAVKSYKKQPVAQPSNVRVPNVMEGNKKLKVKHKREQECSKEEGKIAQDRRKREEKIAQDRRKREEKIAQDRRKREEKIAQDRRKKEEKIAQDRRKKEEKIAQDHRKKEEKIAQDRRKKEEKIAQDRRKKEEKIAQDRRKKEEKIAQDRHKKEEKIAQDHRKKEGKVAQDHHKKEEKIAQERRQKKIKESSGKVQFTMYKASDIDAAVSKPEMRLRGTGTDYSVYKSNLGAITIPCEGASPSKEEFTQAVETFKNIQHRNLTNLVGACTPRRVLVYELLPNGTLEDRLADKKFKKSFDWKARVTTAASICSAVEHLHRIKPKLIIHDDLKSSNIHFGAKNLCKLSNFGVSSLLRSTKHGVEQFVEGIKHAINGTDAHKIQIQTDVSALGVILLQIVTGRPDARGVRDFVAGKLGDESGFYGKKTSQKKAILKKVVDPELKNRYPVEGAARMLFLGLRCTDPAGKQCPSLASEVLPQIKSCHATVHFLCFWS</sequence>
<comment type="catalytic activity">
    <reaction evidence="1">
        <text>S-ubiquitinyl-[E2 ubiquitin-conjugating enzyme]-L-cysteine + [acceptor protein]-L-lysine = [E2 ubiquitin-conjugating enzyme]-L-cysteine + N(6)-ubiquitinyl-[acceptor protein]-L-lysine.</text>
        <dbReference type="EC" id="2.3.2.27"/>
    </reaction>
</comment>
<dbReference type="PANTHER" id="PTHR45647:SF154">
    <property type="entry name" value="OS11G0618300 PROTEIN"/>
    <property type="match status" value="1"/>
</dbReference>
<dbReference type="eggNOG" id="ENOG502QQ1P">
    <property type="taxonomic scope" value="Eukaryota"/>
</dbReference>
<dbReference type="PROSITE" id="PS50011">
    <property type="entry name" value="PROTEIN_KINASE_DOM"/>
    <property type="match status" value="1"/>
</dbReference>
<dbReference type="STRING" id="4537.A0A0E0MH97"/>
<reference evidence="6" key="1">
    <citation type="submission" date="2015-04" db="UniProtKB">
        <authorList>
            <consortium name="EnsemblPlants"/>
        </authorList>
    </citation>
    <scope>IDENTIFICATION</scope>
</reference>
<accession>A0A0E0MH97</accession>
<dbReference type="Gene3D" id="1.10.510.10">
    <property type="entry name" value="Transferase(Phosphotransferase) domain 1"/>
    <property type="match status" value="1"/>
</dbReference>
<dbReference type="OMA" id="AITIPCE"/>
<dbReference type="HOGENOM" id="CLU_574118_0_0_1"/>
<dbReference type="GO" id="GO:0004672">
    <property type="term" value="F:protein kinase activity"/>
    <property type="evidence" value="ECO:0007669"/>
    <property type="project" value="InterPro"/>
</dbReference>
<protein>
    <recommendedName>
        <fullName evidence="2">RING-type E3 ubiquitin transferase</fullName>
        <ecNumber evidence="2">2.3.2.27</ecNumber>
    </recommendedName>
</protein>
<reference evidence="6" key="2">
    <citation type="submission" date="2018-05" db="EMBL/GenBank/DDBJ databases">
        <title>OpunRS2 (Oryza punctata Reference Sequence Version 2).</title>
        <authorList>
            <person name="Zhang J."/>
            <person name="Kudrna D."/>
            <person name="Lee S."/>
            <person name="Talag J."/>
            <person name="Welchert J."/>
            <person name="Wing R.A."/>
        </authorList>
    </citation>
    <scope>NUCLEOTIDE SEQUENCE [LARGE SCALE GENOMIC DNA]</scope>
</reference>
<dbReference type="SUPFAM" id="SSF56112">
    <property type="entry name" value="Protein kinase-like (PK-like)"/>
    <property type="match status" value="1"/>
</dbReference>
<dbReference type="GO" id="GO:0005524">
    <property type="term" value="F:ATP binding"/>
    <property type="evidence" value="ECO:0007669"/>
    <property type="project" value="InterPro"/>
</dbReference>
<dbReference type="GO" id="GO:0061630">
    <property type="term" value="F:ubiquitin protein ligase activity"/>
    <property type="evidence" value="ECO:0007669"/>
    <property type="project" value="UniProtKB-EC"/>
</dbReference>
<evidence type="ECO:0000256" key="4">
    <source>
        <dbReference type="SAM" id="MobiDB-lite"/>
    </source>
</evidence>
<name>A0A0E0MH97_ORYPU</name>
<dbReference type="Gene3D" id="3.30.200.20">
    <property type="entry name" value="Phosphorylase Kinase, domain 1"/>
    <property type="match status" value="1"/>
</dbReference>
<dbReference type="SMART" id="SM00220">
    <property type="entry name" value="S_TKc"/>
    <property type="match status" value="1"/>
</dbReference>
<feature type="domain" description="Protein kinase" evidence="5">
    <location>
        <begin position="232"/>
        <end position="476"/>
    </location>
</feature>
<dbReference type="Proteomes" id="UP000026962">
    <property type="component" value="Chromosome 11"/>
</dbReference>
<evidence type="ECO:0000313" key="6">
    <source>
        <dbReference type="EnsemblPlants" id="OPUNC11G16550.1"/>
    </source>
</evidence>
<keyword evidence="3" id="KW-0833">Ubl conjugation pathway</keyword>